<accession>A0A172U161</accession>
<reference evidence="2 3" key="2">
    <citation type="journal article" date="2016" name="Int. J. Syst. Evol. Microbiol.">
        <title>Flavisolibacter tropicus sp. nov., isolated from tropical soil.</title>
        <authorList>
            <person name="Lee J.J."/>
            <person name="Kang M.S."/>
            <person name="Kim G.S."/>
            <person name="Lee C.S."/>
            <person name="Lim S."/>
            <person name="Lee J."/>
            <person name="Roh S.H."/>
            <person name="Kang H."/>
            <person name="Ha J.M."/>
            <person name="Bae S."/>
            <person name="Jung H.Y."/>
            <person name="Kim M.K."/>
        </authorList>
    </citation>
    <scope>NUCLEOTIDE SEQUENCE [LARGE SCALE GENOMIC DNA]</scope>
    <source>
        <strain evidence="2 3">LCS9</strain>
    </source>
</reference>
<name>A0A172U161_9BACT</name>
<dbReference type="Proteomes" id="UP000077177">
    <property type="component" value="Chromosome"/>
</dbReference>
<proteinExistence type="predicted"/>
<feature type="transmembrane region" description="Helical" evidence="1">
    <location>
        <begin position="124"/>
        <end position="142"/>
    </location>
</feature>
<organism evidence="2 3">
    <name type="scientific">Flavisolibacter tropicus</name>
    <dbReference type="NCBI Taxonomy" id="1492898"/>
    <lineage>
        <taxon>Bacteria</taxon>
        <taxon>Pseudomonadati</taxon>
        <taxon>Bacteroidota</taxon>
        <taxon>Chitinophagia</taxon>
        <taxon>Chitinophagales</taxon>
        <taxon>Chitinophagaceae</taxon>
        <taxon>Flavisolibacter</taxon>
    </lineage>
</organism>
<dbReference type="AlphaFoldDB" id="A0A172U161"/>
<dbReference type="OrthoDB" id="5491447at2"/>
<dbReference type="PATRIC" id="fig|1492898.3.peg.5231"/>
<dbReference type="EMBL" id="CP011390">
    <property type="protein sequence ID" value="ANE53091.1"/>
    <property type="molecule type" value="Genomic_DNA"/>
</dbReference>
<evidence type="ECO:0000313" key="3">
    <source>
        <dbReference type="Proteomes" id="UP000077177"/>
    </source>
</evidence>
<dbReference type="STRING" id="1492898.SY85_24070"/>
<sequence>MLKLTTYLFISLYTLGGLQAQDIATDTAYAAPSGDTVGSIKEILEEGDDEKSSDQSQKTFNFDPIFPMDKEAVVARKVDDSTVNKMRNDDNFWYVNLAPKREEPKLQQESALEKLAKQKWFRNLLWVLIVGGFVAVLIWFIVSSDIQLFKKQSVAIINEEEDDLINQSIFDISYDHEIQKAINSQNFRLAIRLLYLQTLKRLAEENIIQYKQERTNNDYVMQLYNTGYYKDFFQLTRHFEYTWYGQFAVAQTSFDVIKSDFYSFKQRFLS</sequence>
<dbReference type="RefSeq" id="WP_066408718.1">
    <property type="nucleotide sequence ID" value="NZ_CP011390.1"/>
</dbReference>
<keyword evidence="1" id="KW-0472">Membrane</keyword>
<keyword evidence="1" id="KW-1133">Transmembrane helix</keyword>
<reference evidence="3" key="1">
    <citation type="submission" date="2015-01" db="EMBL/GenBank/DDBJ databases">
        <title>Flavisolibacter sp./LCS9/ whole genome sequencing.</title>
        <authorList>
            <person name="Kim M.K."/>
            <person name="Srinivasan S."/>
            <person name="Lee J.-J."/>
        </authorList>
    </citation>
    <scope>NUCLEOTIDE SEQUENCE [LARGE SCALE GENOMIC DNA]</scope>
    <source>
        <strain evidence="3">LCS9</strain>
    </source>
</reference>
<keyword evidence="1" id="KW-0812">Transmembrane</keyword>
<evidence type="ECO:0000313" key="2">
    <source>
        <dbReference type="EMBL" id="ANE53091.1"/>
    </source>
</evidence>
<keyword evidence="3" id="KW-1185">Reference proteome</keyword>
<evidence type="ECO:0008006" key="4">
    <source>
        <dbReference type="Google" id="ProtNLM"/>
    </source>
</evidence>
<protein>
    <recommendedName>
        <fullName evidence="4">DUF4129 domain-containing protein</fullName>
    </recommendedName>
</protein>
<evidence type="ECO:0000256" key="1">
    <source>
        <dbReference type="SAM" id="Phobius"/>
    </source>
</evidence>
<dbReference type="KEGG" id="fla:SY85_24070"/>
<gene>
    <name evidence="2" type="ORF">SY85_24070</name>
</gene>